<evidence type="ECO:0000313" key="2">
    <source>
        <dbReference type="Proteomes" id="UP000887578"/>
    </source>
</evidence>
<protein>
    <submittedName>
        <fullName evidence="3">Uncharacterized protein</fullName>
    </submittedName>
</protein>
<feature type="coiled-coil region" evidence="1">
    <location>
        <begin position="40"/>
        <end position="78"/>
    </location>
</feature>
<dbReference type="Proteomes" id="UP000887578">
    <property type="component" value="Unplaced"/>
</dbReference>
<organism evidence="2 3">
    <name type="scientific">Panagrolaimus davidi</name>
    <dbReference type="NCBI Taxonomy" id="227884"/>
    <lineage>
        <taxon>Eukaryota</taxon>
        <taxon>Metazoa</taxon>
        <taxon>Ecdysozoa</taxon>
        <taxon>Nematoda</taxon>
        <taxon>Chromadorea</taxon>
        <taxon>Rhabditida</taxon>
        <taxon>Tylenchina</taxon>
        <taxon>Panagrolaimomorpha</taxon>
        <taxon>Panagrolaimoidea</taxon>
        <taxon>Panagrolaimidae</taxon>
        <taxon>Panagrolaimus</taxon>
    </lineage>
</organism>
<evidence type="ECO:0000256" key="1">
    <source>
        <dbReference type="SAM" id="Coils"/>
    </source>
</evidence>
<sequence length="214" mass="25935">MFSSKMKIFSIFKNVIDRIETIQSSTSTIQEQVGLIKDKNEETEHVIEFANHQVEEAQKRLYKELEEWEERKRQNNSAIELEFEKLTKTYNEEIVEGRKWIQRERDKLYAEKRAFQEEQTNIIVTFENRREELDELKSEFLKKEHDLLVRVVNERSTLQQQQREFELQRNADIIRLRKEAEELEVCFAQVQNALSAIESIRKDYELKNRHVRKN</sequence>
<evidence type="ECO:0000313" key="3">
    <source>
        <dbReference type="WBParaSite" id="PDA_v2.g24518.t1"/>
    </source>
</evidence>
<dbReference type="AlphaFoldDB" id="A0A914Q056"/>
<name>A0A914Q056_9BILA</name>
<dbReference type="WBParaSite" id="PDA_v2.g24518.t1">
    <property type="protein sequence ID" value="PDA_v2.g24518.t1"/>
    <property type="gene ID" value="PDA_v2.g24518"/>
</dbReference>
<keyword evidence="2" id="KW-1185">Reference proteome</keyword>
<accession>A0A914Q056</accession>
<reference evidence="3" key="1">
    <citation type="submission" date="2022-11" db="UniProtKB">
        <authorList>
            <consortium name="WormBaseParasite"/>
        </authorList>
    </citation>
    <scope>IDENTIFICATION</scope>
</reference>
<keyword evidence="1" id="KW-0175">Coiled coil</keyword>
<proteinExistence type="predicted"/>